<organism evidence="1 2">
    <name type="scientific">Psychroserpens algicola</name>
    <dbReference type="NCBI Taxonomy" id="1719034"/>
    <lineage>
        <taxon>Bacteria</taxon>
        <taxon>Pseudomonadati</taxon>
        <taxon>Bacteroidota</taxon>
        <taxon>Flavobacteriia</taxon>
        <taxon>Flavobacteriales</taxon>
        <taxon>Flavobacteriaceae</taxon>
        <taxon>Psychroserpens</taxon>
    </lineage>
</organism>
<name>A0ABT0HEH3_9FLAO</name>
<dbReference type="Proteomes" id="UP001203687">
    <property type="component" value="Unassembled WGS sequence"/>
</dbReference>
<proteinExistence type="predicted"/>
<dbReference type="RefSeq" id="WP_248413980.1">
    <property type="nucleotide sequence ID" value="NZ_JALPQF010000027.1"/>
</dbReference>
<evidence type="ECO:0000313" key="1">
    <source>
        <dbReference type="EMBL" id="MCK8482260.1"/>
    </source>
</evidence>
<accession>A0ABT0HEH3</accession>
<dbReference type="EMBL" id="JALPQF010000027">
    <property type="protein sequence ID" value="MCK8482260.1"/>
    <property type="molecule type" value="Genomic_DNA"/>
</dbReference>
<reference evidence="1" key="1">
    <citation type="submission" date="2022-04" db="EMBL/GenBank/DDBJ databases">
        <authorList>
            <person name="Ren T."/>
        </authorList>
    </citation>
    <scope>NUCLEOTIDE SEQUENCE</scope>
    <source>
        <strain evidence="1">F63249</strain>
    </source>
</reference>
<evidence type="ECO:0000313" key="2">
    <source>
        <dbReference type="Proteomes" id="UP001203687"/>
    </source>
</evidence>
<keyword evidence="2" id="KW-1185">Reference proteome</keyword>
<gene>
    <name evidence="1" type="ORF">MUY34_16645</name>
</gene>
<protein>
    <submittedName>
        <fullName evidence="1">Uncharacterized protein</fullName>
    </submittedName>
</protein>
<comment type="caution">
    <text evidence="1">The sequence shown here is derived from an EMBL/GenBank/DDBJ whole genome shotgun (WGS) entry which is preliminary data.</text>
</comment>
<sequence>MKLWINAFNIQKAYRKCYEDSKILTFSHRINGWSNPEYQLSENFTIELKTNFGYGSSSYFYIKIRYKNIDITPISEWVNYEIARFSEIVRYTKSFAYKSFNNIFKGRRKFKSRIENKYWQDAMDFAMIACNCSRRNETEFIEKYVIEECEKMVDGLVHIMNSEKFSFIGEKDKRYEVDKKGSQLIEFRGEKVSGAIDFISKIIEYNQIAEIQNFITRIEDINKEIKPILEAEIIMIRTQLASLSQELQLLKPEYEKVKSKNAEFENSINKLRIEMEKNKVLQYNNVDAEKLMEQFIQLNPDYDEFQIEYNKINDEYSKLKQKIEIRNQLKANINHFIFKITNYFSK</sequence>